<evidence type="ECO:0000256" key="1">
    <source>
        <dbReference type="SAM" id="MobiDB-lite"/>
    </source>
</evidence>
<dbReference type="OrthoDB" id="7682862at2759"/>
<sequence length="297" mass="33564">MPRYPKRKNIAMGSLKRKMKQSNNFLRAWPVTCKIQCSYHDEIVNNPKTFDSKKSEDVYNKDLVLMTIFNDCELDLCRSCTMGTQAKAAVNKCLQVSITKKMDGATQSVPLNVGSLSTISSTLSYPIVSPSDVPSELCNYLNIYYLEPNERVLCKDDNMGIKLSKSTSNIRRCNHQIQPCVMRVTETRKSPKFTPETQSKPSKKTVSIKDDKSGMISHIQIGPNVSCPIYGTSPCQGPNCKQAIDKQEAQSPVKITEIFNPRRGVFEIVVRKQKGAKVHNELMLEWTPPSRRCRFKC</sequence>
<gene>
    <name evidence="2" type="ORF">APLA_LOCUS2473</name>
</gene>
<feature type="region of interest" description="Disordered" evidence="1">
    <location>
        <begin position="189"/>
        <end position="209"/>
    </location>
</feature>
<proteinExistence type="predicted"/>
<name>A0A8S0YY23_ARCPL</name>
<dbReference type="Proteomes" id="UP000494106">
    <property type="component" value="Unassembled WGS sequence"/>
</dbReference>
<dbReference type="EMBL" id="CADEBC010000205">
    <property type="protein sequence ID" value="CAB3225354.1"/>
    <property type="molecule type" value="Genomic_DNA"/>
</dbReference>
<organism evidence="2 3">
    <name type="scientific">Arctia plantaginis</name>
    <name type="common">Wood tiger moth</name>
    <name type="synonym">Phalaena plantaginis</name>
    <dbReference type="NCBI Taxonomy" id="874455"/>
    <lineage>
        <taxon>Eukaryota</taxon>
        <taxon>Metazoa</taxon>
        <taxon>Ecdysozoa</taxon>
        <taxon>Arthropoda</taxon>
        <taxon>Hexapoda</taxon>
        <taxon>Insecta</taxon>
        <taxon>Pterygota</taxon>
        <taxon>Neoptera</taxon>
        <taxon>Endopterygota</taxon>
        <taxon>Lepidoptera</taxon>
        <taxon>Glossata</taxon>
        <taxon>Ditrysia</taxon>
        <taxon>Noctuoidea</taxon>
        <taxon>Erebidae</taxon>
        <taxon>Arctiinae</taxon>
        <taxon>Arctia</taxon>
    </lineage>
</organism>
<keyword evidence="3" id="KW-1185">Reference proteome</keyword>
<reference evidence="2 3" key="1">
    <citation type="submission" date="2020-04" db="EMBL/GenBank/DDBJ databases">
        <authorList>
            <person name="Wallbank WR R."/>
            <person name="Pardo Diaz C."/>
            <person name="Kozak K."/>
            <person name="Martin S."/>
            <person name="Jiggins C."/>
            <person name="Moest M."/>
            <person name="Warren A I."/>
            <person name="Byers J.R.P. K."/>
            <person name="Montejo-Kovacevich G."/>
            <person name="Yen C E."/>
        </authorList>
    </citation>
    <scope>NUCLEOTIDE SEQUENCE [LARGE SCALE GENOMIC DNA]</scope>
</reference>
<accession>A0A8S0YY23</accession>
<dbReference type="AlphaFoldDB" id="A0A8S0YY23"/>
<comment type="caution">
    <text evidence="2">The sequence shown here is derived from an EMBL/GenBank/DDBJ whole genome shotgun (WGS) entry which is preliminary data.</text>
</comment>
<evidence type="ECO:0000313" key="2">
    <source>
        <dbReference type="EMBL" id="CAB3225354.1"/>
    </source>
</evidence>
<protein>
    <submittedName>
        <fullName evidence="2">Uncharacterized protein</fullName>
    </submittedName>
</protein>
<evidence type="ECO:0000313" key="3">
    <source>
        <dbReference type="Proteomes" id="UP000494106"/>
    </source>
</evidence>